<name>A0A8S2S6S7_9BILA</name>
<sequence length="61" mass="7215">MHNKLVMTEEQFFESLNNFYADKTSLQIDELFQSAKQDLQYPKESIAFSLLFMQDDEGRFG</sequence>
<organism evidence="1 3">
    <name type="scientific">Rotaria magnacalcarata</name>
    <dbReference type="NCBI Taxonomy" id="392030"/>
    <lineage>
        <taxon>Eukaryota</taxon>
        <taxon>Metazoa</taxon>
        <taxon>Spiralia</taxon>
        <taxon>Gnathifera</taxon>
        <taxon>Rotifera</taxon>
        <taxon>Eurotatoria</taxon>
        <taxon>Bdelloidea</taxon>
        <taxon>Philodinida</taxon>
        <taxon>Philodinidae</taxon>
        <taxon>Rotaria</taxon>
    </lineage>
</organism>
<dbReference type="EMBL" id="CAJOBJ010040852">
    <property type="protein sequence ID" value="CAF4325490.1"/>
    <property type="molecule type" value="Genomic_DNA"/>
</dbReference>
<dbReference type="Proteomes" id="UP000681720">
    <property type="component" value="Unassembled WGS sequence"/>
</dbReference>
<reference evidence="1" key="1">
    <citation type="submission" date="2021-02" db="EMBL/GenBank/DDBJ databases">
        <authorList>
            <person name="Nowell W R."/>
        </authorList>
    </citation>
    <scope>NUCLEOTIDE SEQUENCE</scope>
</reference>
<protein>
    <submittedName>
        <fullName evidence="1">Uncharacterized protein</fullName>
    </submittedName>
</protein>
<proteinExistence type="predicted"/>
<dbReference type="AlphaFoldDB" id="A0A8S2S6S7"/>
<comment type="caution">
    <text evidence="1">The sequence shown here is derived from an EMBL/GenBank/DDBJ whole genome shotgun (WGS) entry which is preliminary data.</text>
</comment>
<evidence type="ECO:0000313" key="3">
    <source>
        <dbReference type="Proteomes" id="UP000681967"/>
    </source>
</evidence>
<evidence type="ECO:0000313" key="1">
    <source>
        <dbReference type="EMBL" id="CAF4201656.1"/>
    </source>
</evidence>
<feature type="non-terminal residue" evidence="1">
    <location>
        <position position="61"/>
    </location>
</feature>
<feature type="non-terminal residue" evidence="1">
    <location>
        <position position="1"/>
    </location>
</feature>
<accession>A0A8S2S6S7</accession>
<dbReference type="Proteomes" id="UP000681967">
    <property type="component" value="Unassembled WGS sequence"/>
</dbReference>
<gene>
    <name evidence="1" type="ORF">BYL167_LOCUS23670</name>
    <name evidence="2" type="ORF">GIL414_LOCUS26885</name>
</gene>
<evidence type="ECO:0000313" key="2">
    <source>
        <dbReference type="EMBL" id="CAF4325490.1"/>
    </source>
</evidence>
<dbReference type="EMBL" id="CAJOBH010017779">
    <property type="protein sequence ID" value="CAF4201656.1"/>
    <property type="molecule type" value="Genomic_DNA"/>
</dbReference>